<evidence type="ECO:0000256" key="3">
    <source>
        <dbReference type="ARBA" id="ARBA00023457"/>
    </source>
</evidence>
<feature type="domain" description="Siroheme decarboxylase AsnC-like ligand binding" evidence="6">
    <location>
        <begin position="80"/>
        <end position="152"/>
    </location>
</feature>
<gene>
    <name evidence="8" type="ORF">PRZ03_06795</name>
</gene>
<feature type="domain" description="Siroheme decarboxylase NirL-like HTH" evidence="7">
    <location>
        <begin position="18"/>
        <end position="62"/>
    </location>
</feature>
<evidence type="ECO:0000259" key="7">
    <source>
        <dbReference type="Pfam" id="PF22451"/>
    </source>
</evidence>
<evidence type="ECO:0000313" key="9">
    <source>
        <dbReference type="Proteomes" id="UP001221189"/>
    </source>
</evidence>
<dbReference type="PANTHER" id="PTHR43413">
    <property type="entry name" value="TRANSCRIPTIONAL REGULATOR, ASNC FAMILY"/>
    <property type="match status" value="1"/>
</dbReference>
<dbReference type="InterPro" id="IPR036388">
    <property type="entry name" value="WH-like_DNA-bd_sf"/>
</dbReference>
<dbReference type="RefSeq" id="WP_273599586.1">
    <property type="nucleotide sequence ID" value="NZ_JAQQXT010000003.1"/>
</dbReference>
<sequence>MHESNGASQRLAKIDALDAALINRLQDELPLLPRPFAAIAAELGYSEEVVIERLQRLLAQGTLTRFGPLFQIERAGGLFVLAAMQVPEQRFDAVAMLVNALPEVAHNYRREHALNMWFVIAVETPEQADSVCRRIEALTDCVVLAFPKEREFFVGLKLPAFADPGQPALRSRPWP</sequence>
<keyword evidence="9" id="KW-1185">Reference proteome</keyword>
<evidence type="ECO:0000256" key="1">
    <source>
        <dbReference type="ARBA" id="ARBA00023239"/>
    </source>
</evidence>
<evidence type="ECO:0000256" key="5">
    <source>
        <dbReference type="ARBA" id="ARBA00048470"/>
    </source>
</evidence>
<dbReference type="Pfam" id="PF22451">
    <property type="entry name" value="NirdL-like_HTH"/>
    <property type="match status" value="1"/>
</dbReference>
<proteinExistence type="inferred from homology"/>
<comment type="caution">
    <text evidence="8">The sequence shown here is derived from an EMBL/GenBank/DDBJ whole genome shotgun (WGS) entry which is preliminary data.</text>
</comment>
<dbReference type="Gene3D" id="1.10.10.10">
    <property type="entry name" value="Winged helix-like DNA-binding domain superfamily/Winged helix DNA-binding domain"/>
    <property type="match status" value="1"/>
</dbReference>
<dbReference type="InterPro" id="IPR050684">
    <property type="entry name" value="HTH-Siroheme_Decarb"/>
</dbReference>
<dbReference type="InterPro" id="IPR053953">
    <property type="entry name" value="NirdL-like_HTH"/>
</dbReference>
<evidence type="ECO:0000313" key="8">
    <source>
        <dbReference type="EMBL" id="MDC8771273.1"/>
    </source>
</evidence>
<name>A0ABT5KBG1_9BURK</name>
<dbReference type="InterPro" id="IPR040523">
    <property type="entry name" value="AsnC_trans_reg2"/>
</dbReference>
<dbReference type="Proteomes" id="UP001221189">
    <property type="component" value="Unassembled WGS sequence"/>
</dbReference>
<organism evidence="8 9">
    <name type="scientific">Roseateles albus</name>
    <dbReference type="NCBI Taxonomy" id="2987525"/>
    <lineage>
        <taxon>Bacteria</taxon>
        <taxon>Pseudomonadati</taxon>
        <taxon>Pseudomonadota</taxon>
        <taxon>Betaproteobacteria</taxon>
        <taxon>Burkholderiales</taxon>
        <taxon>Sphaerotilaceae</taxon>
        <taxon>Roseateles</taxon>
    </lineage>
</organism>
<dbReference type="Gene3D" id="3.30.70.3460">
    <property type="match status" value="1"/>
</dbReference>
<keyword evidence="1" id="KW-0456">Lyase</keyword>
<dbReference type="Pfam" id="PF17805">
    <property type="entry name" value="AsnC_trans_reg2"/>
    <property type="match status" value="1"/>
</dbReference>
<evidence type="ECO:0000256" key="2">
    <source>
        <dbReference type="ARBA" id="ARBA00023444"/>
    </source>
</evidence>
<dbReference type="PANTHER" id="PTHR43413:SF1">
    <property type="entry name" value="SIROHEME DECARBOXYLASE NIRL SUBUNIT"/>
    <property type="match status" value="1"/>
</dbReference>
<dbReference type="EMBL" id="JAQQXT010000003">
    <property type="protein sequence ID" value="MDC8771273.1"/>
    <property type="molecule type" value="Genomic_DNA"/>
</dbReference>
<comment type="similarity">
    <text evidence="3">Belongs to the Ahb/Nir family.</text>
</comment>
<comment type="pathway">
    <text evidence="2">Porphyrin-containing compound metabolism.</text>
</comment>
<dbReference type="EC" id="4.1.1.111" evidence="4"/>
<accession>A0ABT5KBG1</accession>
<evidence type="ECO:0000256" key="4">
    <source>
        <dbReference type="ARBA" id="ARBA00023471"/>
    </source>
</evidence>
<protein>
    <recommendedName>
        <fullName evidence="4">siroheme decarboxylase</fullName>
        <ecNumber evidence="4">4.1.1.111</ecNumber>
    </recommendedName>
</protein>
<reference evidence="8 9" key="1">
    <citation type="submission" date="2022-10" db="EMBL/GenBank/DDBJ databases">
        <title>Paucibacter sp. hw1 Genome sequencing.</title>
        <authorList>
            <person name="Park S."/>
        </authorList>
    </citation>
    <scope>NUCLEOTIDE SEQUENCE [LARGE SCALE GENOMIC DNA]</scope>
    <source>
        <strain evidence="9">hw1</strain>
    </source>
</reference>
<evidence type="ECO:0000259" key="6">
    <source>
        <dbReference type="Pfam" id="PF17805"/>
    </source>
</evidence>
<comment type="catalytic activity">
    <reaction evidence="5">
        <text>siroheme + 2 H(+) = 12,18-didecarboxysiroheme + 2 CO2</text>
        <dbReference type="Rhea" id="RHEA:19093"/>
        <dbReference type="ChEBI" id="CHEBI:15378"/>
        <dbReference type="ChEBI" id="CHEBI:16526"/>
        <dbReference type="ChEBI" id="CHEBI:60052"/>
        <dbReference type="ChEBI" id="CHEBI:140497"/>
        <dbReference type="EC" id="4.1.1.111"/>
    </reaction>
</comment>